<evidence type="ECO:0000313" key="1">
    <source>
        <dbReference type="EMBL" id="KAJ3530534.1"/>
    </source>
</evidence>
<name>A0ACC1S289_9HYPO</name>
<sequence length="575" mass="64560">MFFQLFWWYSRPSEVDRRAAAALKDRLDMTKGVVGEICSLSGVPGASIGIVHNGSIVHTFNYGKSNVEANIAMTSDTVLGIGSVTKSFISAAMSSLVDRCEVSWETTVKQVLPEFEQVNPFVEETLTISDILSHRSGLAGFGDMNMAFQGDGDMLFPRKSLLNLVKRFPCQFPLRSDWSYFVWGYALAGKVIEELTGDRLHKYIKNTLLQPLGLNATTFDPQSVDRRKFAKPYAGLSDGTAFPLLKIQAFKDTFFEASGGLYSSLNDMMRWSKAMLDAIKSKEPKESVIKDVESIISNHVPIENPSIRERSYGYGWVRTQLPGVVGVIGDNVDLDGGVRNHPPLGSSKDQPRLMLYHQGSTVGYYAFIALFPKSESAVVVLTNSIAISDAADWIARVMIKALFDLQDDHKDYVALAKRVNTKAIKEYEVLAQNITAIRATCTKMDLLDVSMFVGRYVSPHKPFHIDILPDPSNDAELVFRFQGLKDQTYKLRHFCQYQFEWALTHDESKRRGRYHNAELGSYVFEFEMDEGNRAISFSWANDPLMPKHKEQFIWDNGRSKLPVDDGAQTVLGITI</sequence>
<reference evidence="1" key="1">
    <citation type="submission" date="2022-08" db="EMBL/GenBank/DDBJ databases">
        <title>Genome Sequence of Fusarium decemcellulare.</title>
        <authorList>
            <person name="Buettner E."/>
        </authorList>
    </citation>
    <scope>NUCLEOTIDE SEQUENCE</scope>
    <source>
        <strain evidence="1">Babe19</strain>
    </source>
</reference>
<organism evidence="1 2">
    <name type="scientific">Fusarium decemcellulare</name>
    <dbReference type="NCBI Taxonomy" id="57161"/>
    <lineage>
        <taxon>Eukaryota</taxon>
        <taxon>Fungi</taxon>
        <taxon>Dikarya</taxon>
        <taxon>Ascomycota</taxon>
        <taxon>Pezizomycotina</taxon>
        <taxon>Sordariomycetes</taxon>
        <taxon>Hypocreomycetidae</taxon>
        <taxon>Hypocreales</taxon>
        <taxon>Nectriaceae</taxon>
        <taxon>Fusarium</taxon>
        <taxon>Fusarium decemcellulare species complex</taxon>
    </lineage>
</organism>
<proteinExistence type="predicted"/>
<keyword evidence="2" id="KW-1185">Reference proteome</keyword>
<protein>
    <submittedName>
        <fullName evidence="1">Uncharacterized protein</fullName>
    </submittedName>
</protein>
<dbReference type="EMBL" id="JANRMS010001160">
    <property type="protein sequence ID" value="KAJ3530534.1"/>
    <property type="molecule type" value="Genomic_DNA"/>
</dbReference>
<evidence type="ECO:0000313" key="2">
    <source>
        <dbReference type="Proteomes" id="UP001148629"/>
    </source>
</evidence>
<comment type="caution">
    <text evidence="1">The sequence shown here is derived from an EMBL/GenBank/DDBJ whole genome shotgun (WGS) entry which is preliminary data.</text>
</comment>
<dbReference type="Proteomes" id="UP001148629">
    <property type="component" value="Unassembled WGS sequence"/>
</dbReference>
<accession>A0ACC1S289</accession>
<gene>
    <name evidence="1" type="ORF">NM208_g9289</name>
</gene>